<dbReference type="EMBL" id="JBIRYI010000001">
    <property type="protein sequence ID" value="MFI2485975.1"/>
    <property type="molecule type" value="Genomic_DNA"/>
</dbReference>
<evidence type="ECO:0000313" key="6">
    <source>
        <dbReference type="Proteomes" id="UP001611580"/>
    </source>
</evidence>
<dbReference type="PANTHER" id="PTHR43537:SF45">
    <property type="entry name" value="GNTR FAMILY REGULATORY PROTEIN"/>
    <property type="match status" value="1"/>
</dbReference>
<keyword evidence="3" id="KW-0804">Transcription</keyword>
<dbReference type="RefSeq" id="WP_397401457.1">
    <property type="nucleotide sequence ID" value="NZ_JBIRYI010000001.1"/>
</dbReference>
<dbReference type="PANTHER" id="PTHR43537">
    <property type="entry name" value="TRANSCRIPTIONAL REGULATOR, GNTR FAMILY"/>
    <property type="match status" value="1"/>
</dbReference>
<dbReference type="InterPro" id="IPR008920">
    <property type="entry name" value="TF_FadR/GntR_C"/>
</dbReference>
<comment type="caution">
    <text evidence="5">The sequence shown here is derived from an EMBL/GenBank/DDBJ whole genome shotgun (WGS) entry which is preliminary data.</text>
</comment>
<protein>
    <submittedName>
        <fullName evidence="5">GntR family transcriptional regulator</fullName>
    </submittedName>
</protein>
<dbReference type="InterPro" id="IPR011711">
    <property type="entry name" value="GntR_C"/>
</dbReference>
<reference evidence="5 6" key="1">
    <citation type="submission" date="2024-10" db="EMBL/GenBank/DDBJ databases">
        <title>The Natural Products Discovery Center: Release of the First 8490 Sequenced Strains for Exploring Actinobacteria Biosynthetic Diversity.</title>
        <authorList>
            <person name="Kalkreuter E."/>
            <person name="Kautsar S.A."/>
            <person name="Yang D."/>
            <person name="Bader C.D."/>
            <person name="Teijaro C.N."/>
            <person name="Fluegel L."/>
            <person name="Davis C.M."/>
            <person name="Simpson J.R."/>
            <person name="Lauterbach L."/>
            <person name="Steele A.D."/>
            <person name="Gui C."/>
            <person name="Meng S."/>
            <person name="Li G."/>
            <person name="Viehrig K."/>
            <person name="Ye F."/>
            <person name="Su P."/>
            <person name="Kiefer A.F."/>
            <person name="Nichols A."/>
            <person name="Cepeda A.J."/>
            <person name="Yan W."/>
            <person name="Fan B."/>
            <person name="Jiang Y."/>
            <person name="Adhikari A."/>
            <person name="Zheng C.-J."/>
            <person name="Schuster L."/>
            <person name="Cowan T.M."/>
            <person name="Smanski M.J."/>
            <person name="Chevrette M.G."/>
            <person name="De Carvalho L.P.S."/>
            <person name="Shen B."/>
        </authorList>
    </citation>
    <scope>NUCLEOTIDE SEQUENCE [LARGE SCALE GENOMIC DNA]</scope>
    <source>
        <strain evidence="5 6">NPDC019481</strain>
    </source>
</reference>
<dbReference type="InterPro" id="IPR036388">
    <property type="entry name" value="WH-like_DNA-bd_sf"/>
</dbReference>
<dbReference type="Gene3D" id="1.10.10.10">
    <property type="entry name" value="Winged helix-like DNA-binding domain superfamily/Winged helix DNA-binding domain"/>
    <property type="match status" value="1"/>
</dbReference>
<evidence type="ECO:0000256" key="3">
    <source>
        <dbReference type="ARBA" id="ARBA00023163"/>
    </source>
</evidence>
<dbReference type="SUPFAM" id="SSF46785">
    <property type="entry name" value="Winged helix' DNA-binding domain"/>
    <property type="match status" value="1"/>
</dbReference>
<feature type="domain" description="HTH gntR-type" evidence="4">
    <location>
        <begin position="14"/>
        <end position="81"/>
    </location>
</feature>
<accession>A0ABW7XFD7</accession>
<keyword evidence="1" id="KW-0805">Transcription regulation</keyword>
<dbReference type="Gene3D" id="1.20.120.530">
    <property type="entry name" value="GntR ligand-binding domain-like"/>
    <property type="match status" value="1"/>
</dbReference>
<organism evidence="5 6">
    <name type="scientific">Promicromonospora kroppenstedtii</name>
    <dbReference type="NCBI Taxonomy" id="440482"/>
    <lineage>
        <taxon>Bacteria</taxon>
        <taxon>Bacillati</taxon>
        <taxon>Actinomycetota</taxon>
        <taxon>Actinomycetes</taxon>
        <taxon>Micrococcales</taxon>
        <taxon>Promicromonosporaceae</taxon>
        <taxon>Promicromonospora</taxon>
    </lineage>
</organism>
<dbReference type="InterPro" id="IPR000524">
    <property type="entry name" value="Tscrpt_reg_HTH_GntR"/>
</dbReference>
<sequence length="233" mass="25241">MTDALSGIPGLERGLLSDQIYDLVKSMIKSSQLAPGEQLVESQLARRLRVSQAPVRDALKQLAHEGLVTHVRHQGNFVTKHSDEEAQQAKQARVALEALAGRLTCGRLTAETRARLEEVIAAMHTAVDAQDLPAFRELDFGFHRAIIEASGNTYLPRMWDIIEPSLRSMHLLGDPEFTGDWHQVADWHRSLLDVLDAGDADAASALFEAHAAGTLLDAEGDGAPHDAGSTDGG</sequence>
<dbReference type="PROSITE" id="PS50949">
    <property type="entry name" value="HTH_GNTR"/>
    <property type="match status" value="1"/>
</dbReference>
<dbReference type="SMART" id="SM00895">
    <property type="entry name" value="FCD"/>
    <property type="match status" value="1"/>
</dbReference>
<evidence type="ECO:0000256" key="2">
    <source>
        <dbReference type="ARBA" id="ARBA00023125"/>
    </source>
</evidence>
<dbReference type="InterPro" id="IPR036390">
    <property type="entry name" value="WH_DNA-bd_sf"/>
</dbReference>
<proteinExistence type="predicted"/>
<evidence type="ECO:0000313" key="5">
    <source>
        <dbReference type="EMBL" id="MFI2485975.1"/>
    </source>
</evidence>
<keyword evidence="6" id="KW-1185">Reference proteome</keyword>
<dbReference type="Pfam" id="PF07729">
    <property type="entry name" value="FCD"/>
    <property type="match status" value="1"/>
</dbReference>
<dbReference type="CDD" id="cd07377">
    <property type="entry name" value="WHTH_GntR"/>
    <property type="match status" value="1"/>
</dbReference>
<gene>
    <name evidence="5" type="ORF">ACH47X_03645</name>
</gene>
<dbReference type="Proteomes" id="UP001611580">
    <property type="component" value="Unassembled WGS sequence"/>
</dbReference>
<dbReference type="Pfam" id="PF00392">
    <property type="entry name" value="GntR"/>
    <property type="match status" value="1"/>
</dbReference>
<evidence type="ECO:0000256" key="1">
    <source>
        <dbReference type="ARBA" id="ARBA00023015"/>
    </source>
</evidence>
<evidence type="ECO:0000259" key="4">
    <source>
        <dbReference type="PROSITE" id="PS50949"/>
    </source>
</evidence>
<dbReference type="SMART" id="SM00345">
    <property type="entry name" value="HTH_GNTR"/>
    <property type="match status" value="1"/>
</dbReference>
<dbReference type="SUPFAM" id="SSF48008">
    <property type="entry name" value="GntR ligand-binding domain-like"/>
    <property type="match status" value="1"/>
</dbReference>
<keyword evidence="2" id="KW-0238">DNA-binding</keyword>
<name>A0ABW7XFD7_9MICO</name>